<dbReference type="AlphaFoldDB" id="A0A495V5F2"/>
<organism evidence="1 2">
    <name type="scientific">Thiocapsa rosea</name>
    <dbReference type="NCBI Taxonomy" id="69360"/>
    <lineage>
        <taxon>Bacteria</taxon>
        <taxon>Pseudomonadati</taxon>
        <taxon>Pseudomonadota</taxon>
        <taxon>Gammaproteobacteria</taxon>
        <taxon>Chromatiales</taxon>
        <taxon>Chromatiaceae</taxon>
        <taxon>Thiocapsa</taxon>
    </lineage>
</organism>
<dbReference type="Proteomes" id="UP000274556">
    <property type="component" value="Unassembled WGS sequence"/>
</dbReference>
<accession>A0A495V5F2</accession>
<dbReference type="EMBL" id="RBXL01000001">
    <property type="protein sequence ID" value="RKT44636.1"/>
    <property type="molecule type" value="Genomic_DNA"/>
</dbReference>
<name>A0A495V5F2_9GAMM</name>
<keyword evidence="2" id="KW-1185">Reference proteome</keyword>
<comment type="caution">
    <text evidence="1">The sequence shown here is derived from an EMBL/GenBank/DDBJ whole genome shotgun (WGS) entry which is preliminary data.</text>
</comment>
<evidence type="ECO:0000313" key="2">
    <source>
        <dbReference type="Proteomes" id="UP000274556"/>
    </source>
</evidence>
<evidence type="ECO:0000313" key="1">
    <source>
        <dbReference type="EMBL" id="RKT44636.1"/>
    </source>
</evidence>
<reference evidence="1 2" key="1">
    <citation type="submission" date="2018-10" db="EMBL/GenBank/DDBJ databases">
        <title>Genomic Encyclopedia of Archaeal and Bacterial Type Strains, Phase II (KMG-II): from individual species to whole genera.</title>
        <authorList>
            <person name="Goeker M."/>
        </authorList>
    </citation>
    <scope>NUCLEOTIDE SEQUENCE [LARGE SCALE GENOMIC DNA]</scope>
    <source>
        <strain evidence="1 2">DSM 235</strain>
    </source>
</reference>
<proteinExistence type="predicted"/>
<sequence>MEEMVRRLICEKRQQSVAQATPSEIVRRYFGPQGGIDLGERAGFGFKVPDFRNPSSN</sequence>
<gene>
    <name evidence="1" type="ORF">BDD21_2029</name>
</gene>
<protein>
    <submittedName>
        <fullName evidence="1">Uncharacterized protein</fullName>
    </submittedName>
</protein>